<protein>
    <submittedName>
        <fullName evidence="4">Lipopolysaccharide/colanic/teichoic acid biosynthesis glycosyltransferase</fullName>
    </submittedName>
</protein>
<keyword evidence="4" id="KW-0808">Transferase</keyword>
<dbReference type="PANTHER" id="PTHR30576">
    <property type="entry name" value="COLANIC BIOSYNTHESIS UDP-GLUCOSE LIPID CARRIER TRANSFERASE"/>
    <property type="match status" value="1"/>
</dbReference>
<keyword evidence="2" id="KW-1133">Transmembrane helix</keyword>
<comment type="similarity">
    <text evidence="1">Belongs to the bacterial sugar transferase family.</text>
</comment>
<feature type="domain" description="Bacterial sugar transferase" evidence="3">
    <location>
        <begin position="21"/>
        <end position="198"/>
    </location>
</feature>
<organism evidence="4 5">
    <name type="scientific">Planomicrobium soli</name>
    <dbReference type="NCBI Taxonomy" id="1176648"/>
    <lineage>
        <taxon>Bacteria</taxon>
        <taxon>Bacillati</taxon>
        <taxon>Bacillota</taxon>
        <taxon>Bacilli</taxon>
        <taxon>Bacillales</taxon>
        <taxon>Caryophanaceae</taxon>
        <taxon>Planomicrobium</taxon>
    </lineage>
</organism>
<keyword evidence="5" id="KW-1185">Reference proteome</keyword>
<gene>
    <name evidence="4" type="ORF">B0H99_104252</name>
</gene>
<sequence>MEVSKIGPERKNRKSIERLQRTSEFLCASVMLCSLAPLFVVVGIAIRLESKGSIFFKQVRGGKMGHHFTIYKFRTMYDEPEKRNDNIAVLTTDSRITKVGHFLRKTSIDELPQLINIVKGDMSFVGPRPTLTVQTDNYNDYQKQRLSVKPGVTGWAQISGRNALTWDEKIELDIEYIERRSIRFDLYILFQTAIKVLKSDGVYSDSIE</sequence>
<reference evidence="4 5" key="1">
    <citation type="submission" date="2018-03" db="EMBL/GenBank/DDBJ databases">
        <title>Genomic Encyclopedia of Type Strains, Phase III (KMG-III): the genomes of soil and plant-associated and newly described type strains.</title>
        <authorList>
            <person name="Whitman W."/>
        </authorList>
    </citation>
    <scope>NUCLEOTIDE SEQUENCE [LARGE SCALE GENOMIC DNA]</scope>
    <source>
        <strain evidence="4 5">CGMCC 1.12259</strain>
    </source>
</reference>
<keyword evidence="2" id="KW-0472">Membrane</keyword>
<comment type="caution">
    <text evidence="4">The sequence shown here is derived from an EMBL/GenBank/DDBJ whole genome shotgun (WGS) entry which is preliminary data.</text>
</comment>
<feature type="transmembrane region" description="Helical" evidence="2">
    <location>
        <begin position="25"/>
        <end position="46"/>
    </location>
</feature>
<dbReference type="InterPro" id="IPR003362">
    <property type="entry name" value="Bact_transf"/>
</dbReference>
<proteinExistence type="inferred from homology"/>
<dbReference type="OrthoDB" id="9808602at2"/>
<name>A0A2P8H3L2_9BACL</name>
<evidence type="ECO:0000313" key="4">
    <source>
        <dbReference type="EMBL" id="PSL40790.1"/>
    </source>
</evidence>
<keyword evidence="2" id="KW-0812">Transmembrane</keyword>
<dbReference type="GO" id="GO:0016780">
    <property type="term" value="F:phosphotransferase activity, for other substituted phosphate groups"/>
    <property type="evidence" value="ECO:0007669"/>
    <property type="project" value="TreeGrafter"/>
</dbReference>
<evidence type="ECO:0000259" key="3">
    <source>
        <dbReference type="Pfam" id="PF02397"/>
    </source>
</evidence>
<evidence type="ECO:0000313" key="5">
    <source>
        <dbReference type="Proteomes" id="UP000242682"/>
    </source>
</evidence>
<dbReference type="RefSeq" id="WP_106532996.1">
    <property type="nucleotide sequence ID" value="NZ_PYAT01000004.1"/>
</dbReference>
<dbReference type="EMBL" id="PYAT01000004">
    <property type="protein sequence ID" value="PSL40790.1"/>
    <property type="molecule type" value="Genomic_DNA"/>
</dbReference>
<dbReference type="Pfam" id="PF02397">
    <property type="entry name" value="Bac_transf"/>
    <property type="match status" value="1"/>
</dbReference>
<evidence type="ECO:0000256" key="2">
    <source>
        <dbReference type="SAM" id="Phobius"/>
    </source>
</evidence>
<dbReference type="AlphaFoldDB" id="A0A2P8H3L2"/>
<evidence type="ECO:0000256" key="1">
    <source>
        <dbReference type="ARBA" id="ARBA00006464"/>
    </source>
</evidence>
<accession>A0A2P8H3L2</accession>
<dbReference type="Proteomes" id="UP000242682">
    <property type="component" value="Unassembled WGS sequence"/>
</dbReference>
<dbReference type="PANTHER" id="PTHR30576:SF0">
    <property type="entry name" value="UNDECAPRENYL-PHOSPHATE N-ACETYLGALACTOSAMINYL 1-PHOSPHATE TRANSFERASE-RELATED"/>
    <property type="match status" value="1"/>
</dbReference>